<comment type="caution">
    <text evidence="2">The sequence shown here is derived from an EMBL/GenBank/DDBJ whole genome shotgun (WGS) entry which is preliminary data.</text>
</comment>
<dbReference type="Proteomes" id="UP000319514">
    <property type="component" value="Unassembled WGS sequence"/>
</dbReference>
<reference evidence="2 3" key="1">
    <citation type="submission" date="2019-06" db="EMBL/GenBank/DDBJ databases">
        <title>Sequencing the genomes of 1000 actinobacteria strains.</title>
        <authorList>
            <person name="Klenk H.-P."/>
        </authorList>
    </citation>
    <scope>NUCLEOTIDE SEQUENCE [LARGE SCALE GENOMIC DNA]</scope>
    <source>
        <strain evidence="2 3">DSM 18082</strain>
    </source>
</reference>
<keyword evidence="3" id="KW-1185">Reference proteome</keyword>
<dbReference type="Pfam" id="PF09509">
    <property type="entry name" value="Hypoth_Ymh"/>
    <property type="match status" value="1"/>
</dbReference>
<organism evidence="2 3">
    <name type="scientific">Oryzihumus leptocrescens</name>
    <dbReference type="NCBI Taxonomy" id="297536"/>
    <lineage>
        <taxon>Bacteria</taxon>
        <taxon>Bacillati</taxon>
        <taxon>Actinomycetota</taxon>
        <taxon>Actinomycetes</taxon>
        <taxon>Micrococcales</taxon>
        <taxon>Intrasporangiaceae</taxon>
        <taxon>Oryzihumus</taxon>
    </lineage>
</organism>
<gene>
    <name evidence="2" type="ORF">FB474_0104</name>
</gene>
<feature type="domain" description="Conserved hypothetical protein CHP02391" evidence="1">
    <location>
        <begin position="123"/>
        <end position="236"/>
    </location>
</feature>
<sequence length="247" mass="27067">MPPTGGAHGYCACVQDWTLTPDEIVALPLDELALRILADVKANNEWNWRNWMLSAVQSSAYSRHPQALRALSEAWGWLRANGLVAWDPSQDSAQAIFVTRRGDEVLDRGLGYLKAVQRLDVDLHPVLEAKARPHFLRGDFETAVFVAMKEVEVRVRALSGAPDSLLGTKLMQHAFAPRGPLADPDADPGEVVAEMDLFKGAIGLFKNPSSHRPVDYADATAAAEIVLLADLLLRLLDRRNGDKATSP</sequence>
<protein>
    <submittedName>
        <fullName evidence="2">Uncharacterized protein (TIGR02391 family)</fullName>
    </submittedName>
</protein>
<dbReference type="NCBIfam" id="TIGR02391">
    <property type="entry name" value="hypoth_ymh"/>
    <property type="match status" value="1"/>
</dbReference>
<evidence type="ECO:0000259" key="1">
    <source>
        <dbReference type="Pfam" id="PF09509"/>
    </source>
</evidence>
<name>A0A542ZEM8_9MICO</name>
<accession>A0A542ZEM8</accession>
<evidence type="ECO:0000313" key="2">
    <source>
        <dbReference type="EMBL" id="TQL58767.1"/>
    </source>
</evidence>
<evidence type="ECO:0000313" key="3">
    <source>
        <dbReference type="Proteomes" id="UP000319514"/>
    </source>
</evidence>
<dbReference type="AlphaFoldDB" id="A0A542ZEM8"/>
<proteinExistence type="predicted"/>
<dbReference type="EMBL" id="VFOQ01000001">
    <property type="protein sequence ID" value="TQL58767.1"/>
    <property type="molecule type" value="Genomic_DNA"/>
</dbReference>
<dbReference type="InterPro" id="IPR012654">
    <property type="entry name" value="CHP02391"/>
</dbReference>